<accession>I1DXC7</accession>
<dbReference type="AlphaFoldDB" id="I1DXC7"/>
<sequence>MDLFLLGTVLFLLANVAVVITMLRRVNLHNDSVLAWEQAQLATAQPELVQPQPQAVYTPAYLAKAA</sequence>
<protein>
    <submittedName>
        <fullName evidence="1">Uncharacterized protein</fullName>
    </submittedName>
</protein>
<keyword evidence="2" id="KW-1185">Reference proteome</keyword>
<gene>
    <name evidence="1" type="ORF">RNAN_1692</name>
</gene>
<proteinExistence type="predicted"/>
<evidence type="ECO:0000313" key="2">
    <source>
        <dbReference type="Proteomes" id="UP000004374"/>
    </source>
</evidence>
<name>I1DXC7_9GAMM</name>
<dbReference type="Proteomes" id="UP000004374">
    <property type="component" value="Unassembled WGS sequence"/>
</dbReference>
<organism evidence="1 2">
    <name type="scientific">Rheinheimera nanhaiensis E407-8</name>
    <dbReference type="NCBI Taxonomy" id="562729"/>
    <lineage>
        <taxon>Bacteria</taxon>
        <taxon>Pseudomonadati</taxon>
        <taxon>Pseudomonadota</taxon>
        <taxon>Gammaproteobacteria</taxon>
        <taxon>Chromatiales</taxon>
        <taxon>Chromatiaceae</taxon>
        <taxon>Rheinheimera</taxon>
    </lineage>
</organism>
<reference evidence="1 2" key="1">
    <citation type="journal article" date="2012" name="J. Bacteriol.">
        <title>Genome Sequence of the Protease-Producing Bacterium Rheinheimera nanhaiensis E407-8T, Isolated from Deep-Sea Sediment of the South China Sea.</title>
        <authorList>
            <person name="Zhang X.-Y."/>
            <person name="Zhang Y.-J."/>
            <person name="Qin Q.-L."/>
            <person name="Xie B.-B."/>
            <person name="Chen X.-L."/>
            <person name="Zhou B.-C."/>
            <person name="Zhang Y.-Z."/>
        </authorList>
    </citation>
    <scope>NUCLEOTIDE SEQUENCE [LARGE SCALE GENOMIC DNA]</scope>
    <source>
        <strain evidence="1 2">E407-8</strain>
    </source>
</reference>
<dbReference type="STRING" id="562729.RNAN_1692"/>
<dbReference type="OrthoDB" id="5773038at2"/>
<dbReference type="EMBL" id="BAFK01000008">
    <property type="protein sequence ID" value="GAB58705.1"/>
    <property type="molecule type" value="Genomic_DNA"/>
</dbReference>
<dbReference type="RefSeq" id="WP_008220623.1">
    <property type="nucleotide sequence ID" value="NZ_BAFK01000008.1"/>
</dbReference>
<comment type="caution">
    <text evidence="1">The sequence shown here is derived from an EMBL/GenBank/DDBJ whole genome shotgun (WGS) entry which is preliminary data.</text>
</comment>
<evidence type="ECO:0000313" key="1">
    <source>
        <dbReference type="EMBL" id="GAB58705.1"/>
    </source>
</evidence>